<reference evidence="1 2" key="1">
    <citation type="submission" date="2020-08" db="EMBL/GenBank/DDBJ databases">
        <title>Sequencing the genomes of 1000 actinobacteria strains.</title>
        <authorList>
            <person name="Klenk H.-P."/>
        </authorList>
    </citation>
    <scope>NUCLEOTIDE SEQUENCE [LARGE SCALE GENOMIC DNA]</scope>
    <source>
        <strain evidence="1 2">DSM 45507</strain>
    </source>
</reference>
<dbReference type="Gene3D" id="3.40.1580.10">
    <property type="entry name" value="SMI1/KNR4-like"/>
    <property type="match status" value="1"/>
</dbReference>
<dbReference type="InterPro" id="IPR037883">
    <property type="entry name" value="Knr4/Smi1-like_sf"/>
</dbReference>
<dbReference type="Proteomes" id="UP000579153">
    <property type="component" value="Unassembled WGS sequence"/>
</dbReference>
<dbReference type="AlphaFoldDB" id="A0A7W9GIT3"/>
<gene>
    <name evidence="1" type="ORF">HD596_011378</name>
</gene>
<dbReference type="EMBL" id="JACHMB010000001">
    <property type="protein sequence ID" value="MBB5784622.1"/>
    <property type="molecule type" value="Genomic_DNA"/>
</dbReference>
<proteinExistence type="predicted"/>
<evidence type="ECO:0000313" key="1">
    <source>
        <dbReference type="EMBL" id="MBB5784622.1"/>
    </source>
</evidence>
<evidence type="ECO:0000313" key="2">
    <source>
        <dbReference type="Proteomes" id="UP000579153"/>
    </source>
</evidence>
<evidence type="ECO:0008006" key="3">
    <source>
        <dbReference type="Google" id="ProtNLM"/>
    </source>
</evidence>
<sequence>MAGSVWRPAAATPADVTRARAETAMSLPAPLLALWSVRDGLLTESGVAVYSAGDIGERNATYEVARYAPGFLLVGDDSGGRGFLVRADDPDSAVFSSGLGDLEPAGFDIVSADLASWIESLGPAPSC</sequence>
<organism evidence="1 2">
    <name type="scientific">Nonomuraea jabiensis</name>
    <dbReference type="NCBI Taxonomy" id="882448"/>
    <lineage>
        <taxon>Bacteria</taxon>
        <taxon>Bacillati</taxon>
        <taxon>Actinomycetota</taxon>
        <taxon>Actinomycetes</taxon>
        <taxon>Streptosporangiales</taxon>
        <taxon>Streptosporangiaceae</taxon>
        <taxon>Nonomuraea</taxon>
    </lineage>
</organism>
<dbReference type="RefSeq" id="WP_221520067.1">
    <property type="nucleotide sequence ID" value="NZ_JACHMB010000001.1"/>
</dbReference>
<protein>
    <recommendedName>
        <fullName evidence="3">SMI1/KNR4 family protein</fullName>
    </recommendedName>
</protein>
<comment type="caution">
    <text evidence="1">The sequence shown here is derived from an EMBL/GenBank/DDBJ whole genome shotgun (WGS) entry which is preliminary data.</text>
</comment>
<accession>A0A7W9GIT3</accession>
<name>A0A7W9GIT3_9ACTN</name>
<keyword evidence="2" id="KW-1185">Reference proteome</keyword>